<dbReference type="SMART" id="SM00185">
    <property type="entry name" value="ARM"/>
    <property type="match status" value="10"/>
</dbReference>
<dbReference type="RefSeq" id="XP_001747419.1">
    <property type="nucleotide sequence ID" value="XM_001747367.1"/>
</dbReference>
<accession>A9V3Y3</accession>
<reference evidence="2 3" key="1">
    <citation type="journal article" date="2008" name="Nature">
        <title>The genome of the choanoflagellate Monosiga brevicollis and the origin of metazoans.</title>
        <authorList>
            <consortium name="JGI Sequencing"/>
            <person name="King N."/>
            <person name="Westbrook M.J."/>
            <person name="Young S.L."/>
            <person name="Kuo A."/>
            <person name="Abedin M."/>
            <person name="Chapman J."/>
            <person name="Fairclough S."/>
            <person name="Hellsten U."/>
            <person name="Isogai Y."/>
            <person name="Letunic I."/>
            <person name="Marr M."/>
            <person name="Pincus D."/>
            <person name="Putnam N."/>
            <person name="Rokas A."/>
            <person name="Wright K.J."/>
            <person name="Zuzow R."/>
            <person name="Dirks W."/>
            <person name="Good M."/>
            <person name="Goodstein D."/>
            <person name="Lemons D."/>
            <person name="Li W."/>
            <person name="Lyons J.B."/>
            <person name="Morris A."/>
            <person name="Nichols S."/>
            <person name="Richter D.J."/>
            <person name="Salamov A."/>
            <person name="Bork P."/>
            <person name="Lim W.A."/>
            <person name="Manning G."/>
            <person name="Miller W.T."/>
            <person name="McGinnis W."/>
            <person name="Shapiro H."/>
            <person name="Tjian R."/>
            <person name="Grigoriev I.V."/>
            <person name="Rokhsar D."/>
        </authorList>
    </citation>
    <scope>NUCLEOTIDE SEQUENCE [LARGE SCALE GENOMIC DNA]</scope>
    <source>
        <strain evidence="3">MX1 / ATCC 50154</strain>
    </source>
</reference>
<dbReference type="GeneID" id="5892683"/>
<dbReference type="PANTHER" id="PTHR46241">
    <property type="entry name" value="ARMADILLO REPEAT-CONTAINING PROTEIN 4 ARMC4"/>
    <property type="match status" value="1"/>
</dbReference>
<dbReference type="OMA" id="WICSIDN"/>
<dbReference type="EMBL" id="CH991557">
    <property type="protein sequence ID" value="EDQ87886.1"/>
    <property type="molecule type" value="Genomic_DNA"/>
</dbReference>
<dbReference type="SUPFAM" id="SSF48371">
    <property type="entry name" value="ARM repeat"/>
    <property type="match status" value="2"/>
</dbReference>
<dbReference type="STRING" id="81824.A9V3Y3"/>
<evidence type="ECO:0008006" key="4">
    <source>
        <dbReference type="Google" id="ProtNLM"/>
    </source>
</evidence>
<name>A9V3Y3_MONBE</name>
<dbReference type="InterPro" id="IPR011989">
    <property type="entry name" value="ARM-like"/>
</dbReference>
<feature type="non-terminal residue" evidence="2">
    <location>
        <position position="504"/>
    </location>
</feature>
<feature type="repeat" description="ARM" evidence="1">
    <location>
        <begin position="308"/>
        <end position="350"/>
    </location>
</feature>
<dbReference type="InParanoid" id="A9V3Y3"/>
<evidence type="ECO:0000256" key="1">
    <source>
        <dbReference type="PROSITE-ProRule" id="PRU00259"/>
    </source>
</evidence>
<dbReference type="Pfam" id="PF00514">
    <property type="entry name" value="Arm"/>
    <property type="match status" value="2"/>
</dbReference>
<dbReference type="PANTHER" id="PTHR46241:SF1">
    <property type="entry name" value="OUTER DYNEIN ARM-DOCKING COMPLEX SUBUNIT 2"/>
    <property type="match status" value="1"/>
</dbReference>
<dbReference type="InterPro" id="IPR016024">
    <property type="entry name" value="ARM-type_fold"/>
</dbReference>
<dbReference type="eggNOG" id="KOG0167">
    <property type="taxonomic scope" value="Eukaryota"/>
</dbReference>
<feature type="repeat" description="ARM" evidence="1">
    <location>
        <begin position="392"/>
        <end position="434"/>
    </location>
</feature>
<dbReference type="InterPro" id="IPR000225">
    <property type="entry name" value="Armadillo"/>
</dbReference>
<dbReference type="Gene3D" id="1.25.10.10">
    <property type="entry name" value="Leucine-rich Repeat Variant"/>
    <property type="match status" value="3"/>
</dbReference>
<protein>
    <recommendedName>
        <fullName evidence="4">Armadillo repeat-containing protein 4</fullName>
    </recommendedName>
</protein>
<organism evidence="2 3">
    <name type="scientific">Monosiga brevicollis</name>
    <name type="common">Choanoflagellate</name>
    <dbReference type="NCBI Taxonomy" id="81824"/>
    <lineage>
        <taxon>Eukaryota</taxon>
        <taxon>Choanoflagellata</taxon>
        <taxon>Craspedida</taxon>
        <taxon>Salpingoecidae</taxon>
        <taxon>Monosiga</taxon>
    </lineage>
</organism>
<dbReference type="AlphaFoldDB" id="A9V3Y3"/>
<proteinExistence type="predicted"/>
<keyword evidence="3" id="KW-1185">Reference proteome</keyword>
<sequence>MNPASPECQYALRHGDGLDVLVNLLDTEDVKCRIGALEILKDASRDYFVKRDVANMNGVRPLVQLLDDENDEIKVNAALTLANCAENPRNRRMVRFYGGIGRGVALLRQGLEQDKHDVARAGAQMLWMCSKSSKNKEHILSAGAVDLLAQLLQSDNVELLVPVVGVLQECASHPTYRNLIRKYRLIPFLVENLRKQNGSLQAHSAMTIFKCAEDAATQALVRECDGLAPLVALLQGSSDQHLLEGASGAIWKCAADPQNVKRFSELKAVDALVGLLKNGDEVVLTNVAGALAALAVNPDSCKSIRTTGGIEPLVKLLTSTNYELLINATRAVGAAAASKENMDVIDKLDGVRLLWSLLKSENINVVASAAWAIGPCIENARDAGALVRSFVGGVELVVGLLKSEHLEVVAAVCAAVAQIAKDEENLAVITDHAVVPLLCDLVDTKEDLLREHLAAAIANCCSFGNNRISFGEYGAVAPLAKFLRSKNDGVRGQTARALHELSKD</sequence>
<gene>
    <name evidence="2" type="ORF">MONBRDRAFT_37775</name>
</gene>
<evidence type="ECO:0000313" key="2">
    <source>
        <dbReference type="EMBL" id="EDQ87886.1"/>
    </source>
</evidence>
<dbReference type="KEGG" id="mbr:MONBRDRAFT_37775"/>
<feature type="repeat" description="ARM" evidence="1">
    <location>
        <begin position="474"/>
        <end position="504"/>
    </location>
</feature>
<evidence type="ECO:0000313" key="3">
    <source>
        <dbReference type="Proteomes" id="UP000001357"/>
    </source>
</evidence>
<feature type="repeat" description="ARM" evidence="1">
    <location>
        <begin position="57"/>
        <end position="99"/>
    </location>
</feature>
<feature type="repeat" description="ARM" evidence="1">
    <location>
        <begin position="267"/>
        <end position="309"/>
    </location>
</feature>
<dbReference type="Proteomes" id="UP000001357">
    <property type="component" value="Unassembled WGS sequence"/>
</dbReference>
<dbReference type="PROSITE" id="PS50176">
    <property type="entry name" value="ARM_REPEAT"/>
    <property type="match status" value="5"/>
</dbReference>